<accession>A0ACC0DWU9</accession>
<protein>
    <submittedName>
        <fullName evidence="1">Uncharacterized protein</fullName>
    </submittedName>
</protein>
<reference evidence="2" key="2">
    <citation type="journal article" date="2018" name="Mol. Plant Microbe Interact.">
        <title>Genome sequence resources for the wheat stripe rust pathogen (Puccinia striiformis f. sp. tritici) and the barley stripe rust pathogen (Puccinia striiformis f. sp. hordei).</title>
        <authorList>
            <person name="Xia C."/>
            <person name="Wang M."/>
            <person name="Yin C."/>
            <person name="Cornejo O.E."/>
            <person name="Hulbert S.H."/>
            <person name="Chen X."/>
        </authorList>
    </citation>
    <scope>NUCLEOTIDE SEQUENCE [LARGE SCALE GENOMIC DNA]</scope>
    <source>
        <strain evidence="2">93-210</strain>
    </source>
</reference>
<organism evidence="1 2">
    <name type="scientific">Puccinia striiformis f. sp. tritici</name>
    <dbReference type="NCBI Taxonomy" id="168172"/>
    <lineage>
        <taxon>Eukaryota</taxon>
        <taxon>Fungi</taxon>
        <taxon>Dikarya</taxon>
        <taxon>Basidiomycota</taxon>
        <taxon>Pucciniomycotina</taxon>
        <taxon>Pucciniomycetes</taxon>
        <taxon>Pucciniales</taxon>
        <taxon>Pucciniaceae</taxon>
        <taxon>Puccinia</taxon>
    </lineage>
</organism>
<dbReference type="Proteomes" id="UP001060170">
    <property type="component" value="Chromosome 13"/>
</dbReference>
<keyword evidence="2" id="KW-1185">Reference proteome</keyword>
<name>A0ACC0DWU9_9BASI</name>
<evidence type="ECO:0000313" key="1">
    <source>
        <dbReference type="EMBL" id="KAI7940539.1"/>
    </source>
</evidence>
<reference evidence="2" key="1">
    <citation type="journal article" date="2018" name="BMC Genomics">
        <title>Genomic insights into host adaptation between the wheat stripe rust pathogen (Puccinia striiformis f. sp. tritici) and the barley stripe rust pathogen (Puccinia striiformis f. sp. hordei).</title>
        <authorList>
            <person name="Xia C."/>
            <person name="Wang M."/>
            <person name="Yin C."/>
            <person name="Cornejo O.E."/>
            <person name="Hulbert S.H."/>
            <person name="Chen X."/>
        </authorList>
    </citation>
    <scope>NUCLEOTIDE SEQUENCE [LARGE SCALE GENOMIC DNA]</scope>
    <source>
        <strain evidence="2">93-210</strain>
    </source>
</reference>
<gene>
    <name evidence="1" type="ORF">MJO28_012824</name>
</gene>
<dbReference type="EMBL" id="CM045877">
    <property type="protein sequence ID" value="KAI7940539.1"/>
    <property type="molecule type" value="Genomic_DNA"/>
</dbReference>
<sequence>MPSLTVNPESSLLQGPDTLRFNGKFSRETGPIPEWGIPDTTDERSALSFANSSGTRTDGLDYFRVHLFTHDGTPALPRYLSAHSISGEVVGHERRSPPSLLHTAGDERITPFGFHVSERPQVLIVGLGMIKQGHPEDPLIVLTVEHRYPRAPDGRIILRCMLGWTYLPVPENLEILVPSRIHFKGILNGISSQSGRLVIQVLKATLEDAILLDSSTSTSESVTSADP</sequence>
<proteinExistence type="predicted"/>
<comment type="caution">
    <text evidence="1">The sequence shown here is derived from an EMBL/GenBank/DDBJ whole genome shotgun (WGS) entry which is preliminary data.</text>
</comment>
<evidence type="ECO:0000313" key="2">
    <source>
        <dbReference type="Proteomes" id="UP001060170"/>
    </source>
</evidence>
<reference evidence="1 2" key="3">
    <citation type="journal article" date="2022" name="Microbiol. Spectr.">
        <title>Folding features and dynamics of 3D genome architecture in plant fungal pathogens.</title>
        <authorList>
            <person name="Xia C."/>
        </authorList>
    </citation>
    <scope>NUCLEOTIDE SEQUENCE [LARGE SCALE GENOMIC DNA]</scope>
    <source>
        <strain evidence="1 2">93-210</strain>
    </source>
</reference>